<comment type="subcellular location">
    <subcellularLocation>
        <location evidence="1">Nucleus</location>
    </subcellularLocation>
</comment>
<evidence type="ECO:0000256" key="4">
    <source>
        <dbReference type="ARBA" id="ARBA00023242"/>
    </source>
</evidence>
<evidence type="ECO:0000313" key="6">
    <source>
        <dbReference type="EMBL" id="CAI8016186.1"/>
    </source>
</evidence>
<feature type="domain" description="DNA replication complex GINS protein PSF2 N-terminal" evidence="5">
    <location>
        <begin position="2"/>
        <end position="61"/>
    </location>
</feature>
<name>A0AA35RTA0_GEOBA</name>
<evidence type="ECO:0000313" key="7">
    <source>
        <dbReference type="Proteomes" id="UP001174909"/>
    </source>
</evidence>
<evidence type="ECO:0000256" key="1">
    <source>
        <dbReference type="ARBA" id="ARBA00004123"/>
    </source>
</evidence>
<reference evidence="6" key="1">
    <citation type="submission" date="2023-03" db="EMBL/GenBank/DDBJ databases">
        <authorList>
            <person name="Steffen K."/>
            <person name="Cardenas P."/>
        </authorList>
    </citation>
    <scope>NUCLEOTIDE SEQUENCE</scope>
</reference>
<protein>
    <submittedName>
        <fullName evidence="6">DNA replication complex GINS protein PSF2</fullName>
    </submittedName>
</protein>
<dbReference type="PANTHER" id="PTHR12772">
    <property type="entry name" value="DNA REPLICATION COMPLEX GINS PROTEIN PSF2"/>
    <property type="match status" value="1"/>
</dbReference>
<keyword evidence="4" id="KW-0539">Nucleus</keyword>
<dbReference type="EMBL" id="CASHTH010001506">
    <property type="protein sequence ID" value="CAI8016186.1"/>
    <property type="molecule type" value="Genomic_DNA"/>
</dbReference>
<gene>
    <name evidence="6" type="ORF">GBAR_LOCUS9949</name>
</gene>
<dbReference type="PANTHER" id="PTHR12772:SF0">
    <property type="entry name" value="DNA REPLICATION COMPLEX GINS PROTEIN PSF2"/>
    <property type="match status" value="1"/>
</dbReference>
<dbReference type="AlphaFoldDB" id="A0AA35RTA0"/>
<dbReference type="GO" id="GO:0000727">
    <property type="term" value="P:double-strand break repair via break-induced replication"/>
    <property type="evidence" value="ECO:0007669"/>
    <property type="project" value="TreeGrafter"/>
</dbReference>
<dbReference type="InterPro" id="IPR056784">
    <property type="entry name" value="PSF2_N"/>
</dbReference>
<dbReference type="InterPro" id="IPR007257">
    <property type="entry name" value="GINS_Psf2"/>
</dbReference>
<evidence type="ECO:0000256" key="2">
    <source>
        <dbReference type="ARBA" id="ARBA00010565"/>
    </source>
</evidence>
<sequence length="101" mass="11608">MEPAEVEFLAEKEQITIVPNFSENKLYLISGEFGPFNPSMQTRVPLWLAINLRQRQKCHIVPPDWLNVGQNSAQLTEWLIIQDSYLPLHLNLPPVSLVQIT</sequence>
<dbReference type="FunFam" id="3.40.5.50:FF:000001">
    <property type="entry name" value="DNA replication complex GINS protein PSF2"/>
    <property type="match status" value="1"/>
</dbReference>
<dbReference type="Pfam" id="PF25005">
    <property type="entry name" value="PSF2_N"/>
    <property type="match status" value="1"/>
</dbReference>
<proteinExistence type="inferred from homology"/>
<keyword evidence="7" id="KW-1185">Reference proteome</keyword>
<evidence type="ECO:0000256" key="3">
    <source>
        <dbReference type="ARBA" id="ARBA00022705"/>
    </source>
</evidence>
<evidence type="ECO:0000259" key="5">
    <source>
        <dbReference type="Pfam" id="PF25005"/>
    </source>
</evidence>
<organism evidence="6 7">
    <name type="scientific">Geodia barretti</name>
    <name type="common">Barrett's horny sponge</name>
    <dbReference type="NCBI Taxonomy" id="519541"/>
    <lineage>
        <taxon>Eukaryota</taxon>
        <taxon>Metazoa</taxon>
        <taxon>Porifera</taxon>
        <taxon>Demospongiae</taxon>
        <taxon>Heteroscleromorpha</taxon>
        <taxon>Tetractinellida</taxon>
        <taxon>Astrophorina</taxon>
        <taxon>Geodiidae</taxon>
        <taxon>Geodia</taxon>
    </lineage>
</organism>
<dbReference type="GO" id="GO:0006260">
    <property type="term" value="P:DNA replication"/>
    <property type="evidence" value="ECO:0007669"/>
    <property type="project" value="UniProtKB-KW"/>
</dbReference>
<comment type="caution">
    <text evidence="6">The sequence shown here is derived from an EMBL/GenBank/DDBJ whole genome shotgun (WGS) entry which is preliminary data.</text>
</comment>
<dbReference type="SUPFAM" id="SSF160059">
    <property type="entry name" value="PriA/YqbF domain"/>
    <property type="match status" value="1"/>
</dbReference>
<dbReference type="CDD" id="cd21694">
    <property type="entry name" value="GINS_B_Psf2"/>
    <property type="match status" value="1"/>
</dbReference>
<dbReference type="Gene3D" id="3.40.5.50">
    <property type="match status" value="1"/>
</dbReference>
<dbReference type="GO" id="GO:0000811">
    <property type="term" value="C:GINS complex"/>
    <property type="evidence" value="ECO:0007669"/>
    <property type="project" value="TreeGrafter"/>
</dbReference>
<dbReference type="Proteomes" id="UP001174909">
    <property type="component" value="Unassembled WGS sequence"/>
</dbReference>
<comment type="similarity">
    <text evidence="2">Belongs to the GINS2/PSF2 family.</text>
</comment>
<keyword evidence="3" id="KW-0235">DNA replication</keyword>
<accession>A0AA35RTA0</accession>